<reference evidence="3 4" key="1">
    <citation type="journal article" date="2006" name="Int. J. Syst. Evol. Microbiol.">
        <title>Myroides pelagicus sp. nov., isolated from seawater in Thailand.</title>
        <authorList>
            <person name="Yoon J."/>
            <person name="Maneerat S."/>
            <person name="Kawai F."/>
            <person name="Yokota A."/>
        </authorList>
    </citation>
    <scope>NUCLEOTIDE SEQUENCE [LARGE SCALE GENOMIC DNA]</scope>
    <source>
        <strain evidence="3 4">SM1T</strain>
    </source>
</reference>
<feature type="compositionally biased region" description="Basic and acidic residues" evidence="1">
    <location>
        <begin position="51"/>
        <end position="74"/>
    </location>
</feature>
<comment type="caution">
    <text evidence="3">The sequence shown here is derived from an EMBL/GenBank/DDBJ whole genome shotgun (WGS) entry which is preliminary data.</text>
</comment>
<organism evidence="3 4">
    <name type="scientific">Myroides pelagicus</name>
    <dbReference type="NCBI Taxonomy" id="270914"/>
    <lineage>
        <taxon>Bacteria</taxon>
        <taxon>Pseudomonadati</taxon>
        <taxon>Bacteroidota</taxon>
        <taxon>Flavobacteriia</taxon>
        <taxon>Flavobacteriales</taxon>
        <taxon>Flavobacteriaceae</taxon>
        <taxon>Myroides</taxon>
    </lineage>
</organism>
<dbReference type="Proteomes" id="UP000488936">
    <property type="component" value="Unassembled WGS sequence"/>
</dbReference>
<feature type="chain" id="PRO_5029834377" description="Lipoprotein" evidence="2">
    <location>
        <begin position="23"/>
        <end position="74"/>
    </location>
</feature>
<dbReference type="EMBL" id="WMJY01000057">
    <property type="protein sequence ID" value="MTH31010.1"/>
    <property type="molecule type" value="Genomic_DNA"/>
</dbReference>
<sequence>MRKIFFVMGVLCLLLLTGSCSNDDQITKELELKEIQLIEVSIPEEVPSSEFKNDEPNKLNRGDQDKDRDRRKGK</sequence>
<evidence type="ECO:0008006" key="5">
    <source>
        <dbReference type="Google" id="ProtNLM"/>
    </source>
</evidence>
<evidence type="ECO:0000256" key="2">
    <source>
        <dbReference type="SAM" id="SignalP"/>
    </source>
</evidence>
<proteinExistence type="predicted"/>
<accession>A0A7K1GQM2</accession>
<evidence type="ECO:0000256" key="1">
    <source>
        <dbReference type="SAM" id="MobiDB-lite"/>
    </source>
</evidence>
<feature type="region of interest" description="Disordered" evidence="1">
    <location>
        <begin position="46"/>
        <end position="74"/>
    </location>
</feature>
<keyword evidence="2" id="KW-0732">Signal</keyword>
<name>A0A7K1GQM2_9FLAO</name>
<feature type="signal peptide" evidence="2">
    <location>
        <begin position="1"/>
        <end position="22"/>
    </location>
</feature>
<dbReference type="PROSITE" id="PS51257">
    <property type="entry name" value="PROKAR_LIPOPROTEIN"/>
    <property type="match status" value="1"/>
</dbReference>
<dbReference type="RefSeq" id="WP_155036976.1">
    <property type="nucleotide sequence ID" value="NZ_JBHTIG010000063.1"/>
</dbReference>
<protein>
    <recommendedName>
        <fullName evidence="5">Lipoprotein</fullName>
    </recommendedName>
</protein>
<evidence type="ECO:0000313" key="4">
    <source>
        <dbReference type="Proteomes" id="UP000488936"/>
    </source>
</evidence>
<evidence type="ECO:0000313" key="3">
    <source>
        <dbReference type="EMBL" id="MTH31010.1"/>
    </source>
</evidence>
<keyword evidence="4" id="KW-1185">Reference proteome</keyword>
<gene>
    <name evidence="3" type="ORF">GJV77_14145</name>
</gene>
<dbReference type="AlphaFoldDB" id="A0A7K1GQM2"/>